<dbReference type="InterPro" id="IPR049445">
    <property type="entry name" value="TetR_SbtR-like_C"/>
</dbReference>
<dbReference type="SUPFAM" id="SSF48498">
    <property type="entry name" value="Tetracyclin repressor-like, C-terminal domain"/>
    <property type="match status" value="1"/>
</dbReference>
<dbReference type="GO" id="GO:0003700">
    <property type="term" value="F:DNA-binding transcription factor activity"/>
    <property type="evidence" value="ECO:0007669"/>
    <property type="project" value="TreeGrafter"/>
</dbReference>
<protein>
    <submittedName>
        <fullName evidence="6">Transcriptional regulator, TetR family</fullName>
    </submittedName>
</protein>
<evidence type="ECO:0000256" key="3">
    <source>
        <dbReference type="ARBA" id="ARBA00023163"/>
    </source>
</evidence>
<dbReference type="RefSeq" id="WP_076481420.1">
    <property type="nucleotide sequence ID" value="NZ_FTNT01000010.1"/>
</dbReference>
<evidence type="ECO:0000256" key="1">
    <source>
        <dbReference type="ARBA" id="ARBA00023015"/>
    </source>
</evidence>
<dbReference type="Proteomes" id="UP000186218">
    <property type="component" value="Unassembled WGS sequence"/>
</dbReference>
<dbReference type="InterPro" id="IPR036271">
    <property type="entry name" value="Tet_transcr_reg_TetR-rel_C_sf"/>
</dbReference>
<name>A0A1N7GWZ2_9NOCA</name>
<dbReference type="Gene3D" id="1.10.357.10">
    <property type="entry name" value="Tetracycline Repressor, domain 2"/>
    <property type="match status" value="1"/>
</dbReference>
<dbReference type="InterPro" id="IPR050109">
    <property type="entry name" value="HTH-type_TetR-like_transc_reg"/>
</dbReference>
<evidence type="ECO:0000259" key="5">
    <source>
        <dbReference type="PROSITE" id="PS50977"/>
    </source>
</evidence>
<dbReference type="AlphaFoldDB" id="A0A1N7GWZ2"/>
<sequence>MTTSEQADCRPLRADAERNRLRIIAAARELFAQRGLEVTMDDVAAHAGVGVGTVYRRFTNRDELIEGIFVEHLNTVRTHLQASLDNPDSWDGLVDLLTFMGQTMAADRGLAAIMMRIDHTAPVIEAAKEKMTQGMQDVIERARASGVIRPDFAPTDMFLMFNMVCTCADITETTVPGAWRRSLEMLLDSMRADGRRVPLTTPPLTVEQIHAAQSARCRTR</sequence>
<dbReference type="Pfam" id="PF21597">
    <property type="entry name" value="TetR_C_43"/>
    <property type="match status" value="1"/>
</dbReference>
<dbReference type="PROSITE" id="PS50977">
    <property type="entry name" value="HTH_TETR_2"/>
    <property type="match status" value="1"/>
</dbReference>
<dbReference type="GO" id="GO:0000976">
    <property type="term" value="F:transcription cis-regulatory region binding"/>
    <property type="evidence" value="ECO:0007669"/>
    <property type="project" value="TreeGrafter"/>
</dbReference>
<dbReference type="STRING" id="1344003.SAMN05445060_3202"/>
<feature type="DNA-binding region" description="H-T-H motif" evidence="4">
    <location>
        <begin position="39"/>
        <end position="58"/>
    </location>
</feature>
<keyword evidence="7" id="KW-1185">Reference proteome</keyword>
<organism evidence="6 7">
    <name type="scientific">Williamsia sterculiae</name>
    <dbReference type="NCBI Taxonomy" id="1344003"/>
    <lineage>
        <taxon>Bacteria</taxon>
        <taxon>Bacillati</taxon>
        <taxon>Actinomycetota</taxon>
        <taxon>Actinomycetes</taxon>
        <taxon>Mycobacteriales</taxon>
        <taxon>Nocardiaceae</taxon>
        <taxon>Williamsia</taxon>
    </lineage>
</organism>
<feature type="domain" description="HTH tetR-type" evidence="5">
    <location>
        <begin position="17"/>
        <end position="76"/>
    </location>
</feature>
<keyword evidence="3" id="KW-0804">Transcription</keyword>
<dbReference type="InterPro" id="IPR001647">
    <property type="entry name" value="HTH_TetR"/>
</dbReference>
<evidence type="ECO:0000256" key="4">
    <source>
        <dbReference type="PROSITE-ProRule" id="PRU00335"/>
    </source>
</evidence>
<evidence type="ECO:0000256" key="2">
    <source>
        <dbReference type="ARBA" id="ARBA00023125"/>
    </source>
</evidence>
<dbReference type="InterPro" id="IPR009057">
    <property type="entry name" value="Homeodomain-like_sf"/>
</dbReference>
<dbReference type="SUPFAM" id="SSF46689">
    <property type="entry name" value="Homeodomain-like"/>
    <property type="match status" value="1"/>
</dbReference>
<dbReference type="PRINTS" id="PR00455">
    <property type="entry name" value="HTHTETR"/>
</dbReference>
<gene>
    <name evidence="6" type="ORF">SAMN05445060_3202</name>
</gene>
<dbReference type="OrthoDB" id="9795011at2"/>
<reference evidence="6 7" key="1">
    <citation type="submission" date="2017-01" db="EMBL/GenBank/DDBJ databases">
        <authorList>
            <person name="Mah S.A."/>
            <person name="Swanson W.J."/>
            <person name="Moy G.W."/>
            <person name="Vacquier V.D."/>
        </authorList>
    </citation>
    <scope>NUCLEOTIDE SEQUENCE [LARGE SCALE GENOMIC DNA]</scope>
    <source>
        <strain evidence="6 7">CPCC 203464</strain>
    </source>
</reference>
<evidence type="ECO:0000313" key="6">
    <source>
        <dbReference type="EMBL" id="SIS17082.1"/>
    </source>
</evidence>
<keyword evidence="1" id="KW-0805">Transcription regulation</keyword>
<accession>A0A1N7GWZ2</accession>
<keyword evidence="2 4" id="KW-0238">DNA-binding</keyword>
<dbReference type="EMBL" id="FTNT01000010">
    <property type="protein sequence ID" value="SIS17082.1"/>
    <property type="molecule type" value="Genomic_DNA"/>
</dbReference>
<dbReference type="PANTHER" id="PTHR30055:SF234">
    <property type="entry name" value="HTH-TYPE TRANSCRIPTIONAL REGULATOR BETI"/>
    <property type="match status" value="1"/>
</dbReference>
<proteinExistence type="predicted"/>
<dbReference type="Pfam" id="PF00440">
    <property type="entry name" value="TetR_N"/>
    <property type="match status" value="1"/>
</dbReference>
<dbReference type="PANTHER" id="PTHR30055">
    <property type="entry name" value="HTH-TYPE TRANSCRIPTIONAL REGULATOR RUTR"/>
    <property type="match status" value="1"/>
</dbReference>
<evidence type="ECO:0000313" key="7">
    <source>
        <dbReference type="Proteomes" id="UP000186218"/>
    </source>
</evidence>